<dbReference type="EMBL" id="CM035428">
    <property type="protein sequence ID" value="KAH7301569.1"/>
    <property type="molecule type" value="Genomic_DNA"/>
</dbReference>
<name>A0A8T2RYC9_CERRI</name>
<dbReference type="AlphaFoldDB" id="A0A8T2RYC9"/>
<comment type="caution">
    <text evidence="1">The sequence shown here is derived from an EMBL/GenBank/DDBJ whole genome shotgun (WGS) entry which is preliminary data.</text>
</comment>
<proteinExistence type="predicted"/>
<evidence type="ECO:0000313" key="1">
    <source>
        <dbReference type="EMBL" id="KAH7301569.1"/>
    </source>
</evidence>
<dbReference type="OrthoDB" id="3044295at2759"/>
<gene>
    <name evidence="1" type="ORF">KP509_23G032500</name>
</gene>
<sequence length="52" mass="5985">MVTKGRRICEAKWHKYIFKMSIPCSKCYLPFVSFSGPNKIVSSSKVNLCEEL</sequence>
<accession>A0A8T2RYC9</accession>
<evidence type="ECO:0000313" key="2">
    <source>
        <dbReference type="Proteomes" id="UP000825935"/>
    </source>
</evidence>
<dbReference type="Proteomes" id="UP000825935">
    <property type="component" value="Chromosome 23"/>
</dbReference>
<organism evidence="1 2">
    <name type="scientific">Ceratopteris richardii</name>
    <name type="common">Triangle waterfern</name>
    <dbReference type="NCBI Taxonomy" id="49495"/>
    <lineage>
        <taxon>Eukaryota</taxon>
        <taxon>Viridiplantae</taxon>
        <taxon>Streptophyta</taxon>
        <taxon>Embryophyta</taxon>
        <taxon>Tracheophyta</taxon>
        <taxon>Polypodiopsida</taxon>
        <taxon>Polypodiidae</taxon>
        <taxon>Polypodiales</taxon>
        <taxon>Pteridineae</taxon>
        <taxon>Pteridaceae</taxon>
        <taxon>Parkerioideae</taxon>
        <taxon>Ceratopteris</taxon>
    </lineage>
</organism>
<reference evidence="1 2" key="1">
    <citation type="submission" date="2021-08" db="EMBL/GenBank/DDBJ databases">
        <title>WGS assembly of Ceratopteris richardii.</title>
        <authorList>
            <person name="Marchant D.B."/>
            <person name="Chen G."/>
            <person name="Jenkins J."/>
            <person name="Shu S."/>
            <person name="Leebens-Mack J."/>
            <person name="Grimwood J."/>
            <person name="Schmutz J."/>
            <person name="Soltis P."/>
            <person name="Soltis D."/>
            <person name="Chen Z.-H."/>
        </authorList>
    </citation>
    <scope>NUCLEOTIDE SEQUENCE [LARGE SCALE GENOMIC DNA]</scope>
    <source>
        <strain evidence="1">Whitten #5841</strain>
        <tissue evidence="1">Leaf</tissue>
    </source>
</reference>
<protein>
    <submittedName>
        <fullName evidence="1">Uncharacterized protein</fullName>
    </submittedName>
</protein>
<keyword evidence="2" id="KW-1185">Reference proteome</keyword>